<accession>A0ACC0CPC4</accession>
<proteinExistence type="predicted"/>
<evidence type="ECO:0000313" key="2">
    <source>
        <dbReference type="Proteomes" id="UP001497680"/>
    </source>
</evidence>
<keyword evidence="2" id="KW-1185">Reference proteome</keyword>
<dbReference type="EMBL" id="MU394375">
    <property type="protein sequence ID" value="KAI6082259.1"/>
    <property type="molecule type" value="Genomic_DNA"/>
</dbReference>
<name>A0ACC0CPC4_9PEZI</name>
<evidence type="ECO:0000313" key="1">
    <source>
        <dbReference type="EMBL" id="KAI6082259.1"/>
    </source>
</evidence>
<sequence>MDTLEDNFTGSIDPADPLEPASSPWRIIVPTVIVCYLTLVQVLRFRALRALERKYAAYISDPYALNYKQAAEIMRLHQLRDTPFLFYFGTQWALVKSYGMATGTPLLVRTRQLCDPSRVGRRAEDTAVLLLELLVGDIDSERGRRAAARLNWLHARYAARIVPGDYVHTMALFVLEPSRWIDRYDWRPLVPLEKVAYFVYWKELARRMGFAHLVPDTLEALEKWKQEYEAEHMYFIPENRMVTESTVGLFMRGVPRFLHGFVRALFVSFIDEKPVREALGFPEPPRWAALLTPTVLRLRGFVIRHFFLPRLTPLDPMARPGKDGRLYREARFVGFEPWYVANTWYNRLMVWVTSGGKVSLSEKFQTKGYVPEELGPAEFEKLGRDEVYRDAEEMKTYTGQGDGQIGAGCPLAFR</sequence>
<gene>
    <name evidence="1" type="ORF">F4821DRAFT_218786</name>
</gene>
<dbReference type="Proteomes" id="UP001497680">
    <property type="component" value="Unassembled WGS sequence"/>
</dbReference>
<protein>
    <submittedName>
        <fullName evidence="1">Uncharacterized protein</fullName>
    </submittedName>
</protein>
<organism evidence="1 2">
    <name type="scientific">Hypoxylon rubiginosum</name>
    <dbReference type="NCBI Taxonomy" id="110542"/>
    <lineage>
        <taxon>Eukaryota</taxon>
        <taxon>Fungi</taxon>
        <taxon>Dikarya</taxon>
        <taxon>Ascomycota</taxon>
        <taxon>Pezizomycotina</taxon>
        <taxon>Sordariomycetes</taxon>
        <taxon>Xylariomycetidae</taxon>
        <taxon>Xylariales</taxon>
        <taxon>Hypoxylaceae</taxon>
        <taxon>Hypoxylon</taxon>
    </lineage>
</organism>
<comment type="caution">
    <text evidence="1">The sequence shown here is derived from an EMBL/GenBank/DDBJ whole genome shotgun (WGS) entry which is preliminary data.</text>
</comment>
<reference evidence="1 2" key="1">
    <citation type="journal article" date="2022" name="New Phytol.">
        <title>Ecological generalism drives hyperdiversity of secondary metabolite gene clusters in xylarialean endophytes.</title>
        <authorList>
            <person name="Franco M.E.E."/>
            <person name="Wisecaver J.H."/>
            <person name="Arnold A.E."/>
            <person name="Ju Y.M."/>
            <person name="Slot J.C."/>
            <person name="Ahrendt S."/>
            <person name="Moore L.P."/>
            <person name="Eastman K.E."/>
            <person name="Scott K."/>
            <person name="Konkel Z."/>
            <person name="Mondo S.J."/>
            <person name="Kuo A."/>
            <person name="Hayes R.D."/>
            <person name="Haridas S."/>
            <person name="Andreopoulos B."/>
            <person name="Riley R."/>
            <person name="LaButti K."/>
            <person name="Pangilinan J."/>
            <person name="Lipzen A."/>
            <person name="Amirebrahimi M."/>
            <person name="Yan J."/>
            <person name="Adam C."/>
            <person name="Keymanesh K."/>
            <person name="Ng V."/>
            <person name="Louie K."/>
            <person name="Northen T."/>
            <person name="Drula E."/>
            <person name="Henrissat B."/>
            <person name="Hsieh H.M."/>
            <person name="Youens-Clark K."/>
            <person name="Lutzoni F."/>
            <person name="Miadlikowska J."/>
            <person name="Eastwood D.C."/>
            <person name="Hamelin R.C."/>
            <person name="Grigoriev I.V."/>
            <person name="U'Ren J.M."/>
        </authorList>
    </citation>
    <scope>NUCLEOTIDE SEQUENCE [LARGE SCALE GENOMIC DNA]</scope>
    <source>
        <strain evidence="1 2">ER1909</strain>
    </source>
</reference>